<evidence type="ECO:0000313" key="2">
    <source>
        <dbReference type="Proteomes" id="UP000009325"/>
    </source>
</evidence>
<name>K0NVL5_9LACO</name>
<accession>K0NVL5</accession>
<reference evidence="1 2" key="1">
    <citation type="submission" date="2012-08" db="EMBL/GenBank/DDBJ databases">
        <title>Draft Genome Sequences of Lactobacillus equicursoris CIP 110162T, isolated from thoroughbred racehorse feces and Lactobacillus sp. CRBIP 24.137 isolated from urine of human.</title>
        <authorList>
            <person name="Cousin S."/>
            <person name="Loux V."/>
            <person name="Ma L."/>
            <person name="Creno S."/>
            <person name="Clermont D."/>
            <person name="Bizet C."/>
            <person name="Bouchier C."/>
        </authorList>
    </citation>
    <scope>NUCLEOTIDE SEQUENCE [LARGE SCALE GENOMIC DNA]</scope>
    <source>
        <strain evidence="1 2">66c</strain>
    </source>
</reference>
<organism evidence="1 2">
    <name type="scientific">Lactobacillus equicursoris 66c</name>
    <dbReference type="NCBI Taxonomy" id="872326"/>
    <lineage>
        <taxon>Bacteria</taxon>
        <taxon>Bacillati</taxon>
        <taxon>Bacillota</taxon>
        <taxon>Bacilli</taxon>
        <taxon>Lactobacillales</taxon>
        <taxon>Lactobacillaceae</taxon>
        <taxon>Lactobacillus</taxon>
    </lineage>
</organism>
<gene>
    <name evidence="1" type="ORF">BN146_10705</name>
</gene>
<sequence length="32" mass="3750">MTQSKITFMYEGEKVPESEMKIVCRLLNSKND</sequence>
<proteinExistence type="predicted"/>
<dbReference type="Proteomes" id="UP000009325">
    <property type="component" value="Unassembled WGS sequence"/>
</dbReference>
<dbReference type="AlphaFoldDB" id="K0NVL5"/>
<comment type="caution">
    <text evidence="1">The sequence shown here is derived from an EMBL/GenBank/DDBJ whole genome shotgun (WGS) entry which is preliminary data.</text>
</comment>
<evidence type="ECO:0000313" key="1">
    <source>
        <dbReference type="EMBL" id="CCK84666.1"/>
    </source>
</evidence>
<protein>
    <submittedName>
        <fullName evidence="1">Uncharacterized protein</fullName>
    </submittedName>
</protein>
<dbReference type="EMBL" id="CALZ01000160">
    <property type="protein sequence ID" value="CCK84666.1"/>
    <property type="molecule type" value="Genomic_DNA"/>
</dbReference>